<dbReference type="AlphaFoldDB" id="A0A2H9T0Z7"/>
<evidence type="ECO:0000313" key="1">
    <source>
        <dbReference type="EMBL" id="PJE69392.1"/>
    </source>
</evidence>
<dbReference type="Proteomes" id="UP000236946">
    <property type="component" value="Unassembled WGS sequence"/>
</dbReference>
<proteinExistence type="predicted"/>
<evidence type="ECO:0000313" key="2">
    <source>
        <dbReference type="Proteomes" id="UP000236946"/>
    </source>
</evidence>
<protein>
    <submittedName>
        <fullName evidence="1">Uncharacterized protein</fullName>
    </submittedName>
</protein>
<feature type="non-terminal residue" evidence="1">
    <location>
        <position position="298"/>
    </location>
</feature>
<sequence>MAELTQQTKKLISQYQIWHQSLQKKEGISTIHVDEVASKVAAFYEKIRIIVDWKEEHLMRRAMIIRKLKRRFLEIDFKNPSLENKIAEPLILELIRGGHFPNDSVPESKIDSIQKIINKYLVILRDSPAAASKREELQFYNWTIEIAACEIEENLASFRKEKALIEYMFELMKERIVLSEGIVKKGGLKERDEDILIYIAIQQALFKLDNSIISYNLIKYQNPQWTSPSPELFSDYAKNIFKIWGGIEDYLSHPLGKKFYTICEKYDTSYLLLGDILTEGDPAEISAKVSQPEVLEEL</sequence>
<gene>
    <name evidence="1" type="ORF">COU98_02240</name>
</gene>
<dbReference type="EMBL" id="PFEN01000044">
    <property type="protein sequence ID" value="PJE69392.1"/>
    <property type="molecule type" value="Genomic_DNA"/>
</dbReference>
<organism evidence="1 2">
    <name type="scientific">Candidatus Staskawiczbacteria bacterium CG10_big_fil_rev_8_21_14_0_10_38_10</name>
    <dbReference type="NCBI Taxonomy" id="1974891"/>
    <lineage>
        <taxon>Bacteria</taxon>
        <taxon>Candidatus Staskawicziibacteriota</taxon>
    </lineage>
</organism>
<comment type="caution">
    <text evidence="1">The sequence shown here is derived from an EMBL/GenBank/DDBJ whole genome shotgun (WGS) entry which is preliminary data.</text>
</comment>
<name>A0A2H9T0Z7_9BACT</name>
<accession>A0A2H9T0Z7</accession>
<reference evidence="2" key="1">
    <citation type="submission" date="2017-09" db="EMBL/GenBank/DDBJ databases">
        <title>Depth-based differentiation of microbial function through sediment-hosted aquifers and enrichment of novel symbionts in the deep terrestrial subsurface.</title>
        <authorList>
            <person name="Probst A.J."/>
            <person name="Ladd B."/>
            <person name="Jarett J.K."/>
            <person name="Geller-Mcgrath D.E."/>
            <person name="Sieber C.M.K."/>
            <person name="Emerson J.B."/>
            <person name="Anantharaman K."/>
            <person name="Thomas B.C."/>
            <person name="Malmstrom R."/>
            <person name="Stieglmeier M."/>
            <person name="Klingl A."/>
            <person name="Woyke T."/>
            <person name="Ryan C.M."/>
            <person name="Banfield J.F."/>
        </authorList>
    </citation>
    <scope>NUCLEOTIDE SEQUENCE [LARGE SCALE GENOMIC DNA]</scope>
</reference>